<organism evidence="12 13">
    <name type="scientific">Psilocybe cyanescens</name>
    <dbReference type="NCBI Taxonomy" id="93625"/>
    <lineage>
        <taxon>Eukaryota</taxon>
        <taxon>Fungi</taxon>
        <taxon>Dikarya</taxon>
        <taxon>Basidiomycota</taxon>
        <taxon>Agaricomycotina</taxon>
        <taxon>Agaricomycetes</taxon>
        <taxon>Agaricomycetidae</taxon>
        <taxon>Agaricales</taxon>
        <taxon>Agaricineae</taxon>
        <taxon>Strophariaceae</taxon>
        <taxon>Psilocybe</taxon>
    </lineage>
</organism>
<dbReference type="GO" id="GO:0051301">
    <property type="term" value="P:cell division"/>
    <property type="evidence" value="ECO:0007669"/>
    <property type="project" value="UniProtKB-KW"/>
</dbReference>
<dbReference type="Proteomes" id="UP000283269">
    <property type="component" value="Unassembled WGS sequence"/>
</dbReference>
<feature type="compositionally biased region" description="Acidic residues" evidence="11">
    <location>
        <begin position="361"/>
        <end position="370"/>
    </location>
</feature>
<accession>A0A409WTF4</accession>
<feature type="compositionally biased region" description="Low complexity" evidence="11">
    <location>
        <begin position="8"/>
        <end position="22"/>
    </location>
</feature>
<dbReference type="InterPro" id="IPR008685">
    <property type="entry name" value="Centromere_Mis12"/>
</dbReference>
<keyword evidence="8" id="KW-0131">Cell cycle</keyword>
<dbReference type="GO" id="GO:0005634">
    <property type="term" value="C:nucleus"/>
    <property type="evidence" value="ECO:0007669"/>
    <property type="project" value="InterPro"/>
</dbReference>
<dbReference type="InParanoid" id="A0A409WTF4"/>
<evidence type="ECO:0008006" key="14">
    <source>
        <dbReference type="Google" id="ProtNLM"/>
    </source>
</evidence>
<dbReference type="PANTHER" id="PTHR14527">
    <property type="entry name" value="PROTEIN MIS12 HOMOLOG"/>
    <property type="match status" value="1"/>
</dbReference>
<comment type="caution">
    <text evidence="12">The sequence shown here is derived from an EMBL/GenBank/DDBJ whole genome shotgun (WGS) entry which is preliminary data.</text>
</comment>
<evidence type="ECO:0000256" key="9">
    <source>
        <dbReference type="ARBA" id="ARBA00023328"/>
    </source>
</evidence>
<evidence type="ECO:0000256" key="7">
    <source>
        <dbReference type="ARBA" id="ARBA00023054"/>
    </source>
</evidence>
<dbReference type="Pfam" id="PF05859">
    <property type="entry name" value="Mis12"/>
    <property type="match status" value="1"/>
</dbReference>
<evidence type="ECO:0000256" key="6">
    <source>
        <dbReference type="ARBA" id="ARBA00022838"/>
    </source>
</evidence>
<dbReference type="OrthoDB" id="1884855at2759"/>
<keyword evidence="9" id="KW-0137">Centromere</keyword>
<evidence type="ECO:0000313" key="12">
    <source>
        <dbReference type="EMBL" id="PPQ81772.1"/>
    </source>
</evidence>
<keyword evidence="4" id="KW-0132">Cell division</keyword>
<feature type="region of interest" description="Disordered" evidence="11">
    <location>
        <begin position="1"/>
        <end position="24"/>
    </location>
</feature>
<dbReference type="EMBL" id="NHYD01003212">
    <property type="protein sequence ID" value="PPQ81772.1"/>
    <property type="molecule type" value="Genomic_DNA"/>
</dbReference>
<dbReference type="PANTHER" id="PTHR14527:SF2">
    <property type="entry name" value="PROTEIN MIS12 HOMOLOG"/>
    <property type="match status" value="1"/>
</dbReference>
<keyword evidence="5" id="KW-0498">Mitosis</keyword>
<feature type="region of interest" description="Disordered" evidence="11">
    <location>
        <begin position="334"/>
        <end position="370"/>
    </location>
</feature>
<dbReference type="GO" id="GO:0000444">
    <property type="term" value="C:MIS12/MIND type complex"/>
    <property type="evidence" value="ECO:0007669"/>
    <property type="project" value="TreeGrafter"/>
</dbReference>
<keyword evidence="3" id="KW-0158">Chromosome</keyword>
<comment type="similarity">
    <text evidence="2">Belongs to the mis12 family.</text>
</comment>
<keyword evidence="13" id="KW-1185">Reference proteome</keyword>
<evidence type="ECO:0000256" key="2">
    <source>
        <dbReference type="ARBA" id="ARBA00008643"/>
    </source>
</evidence>
<evidence type="ECO:0000256" key="8">
    <source>
        <dbReference type="ARBA" id="ARBA00023306"/>
    </source>
</evidence>
<sequence>MASTLPGPSNVPTTTPSSSITPQNAPSLLLSEALGFSPQLLLDDIINIANNAVQDGVNGMEEFLEKWADERVAASSAASGTGANSRAQVDADADATTHEVEQGLVAFQTLLEYHTDLAFDFFEAWCMRNIFVVPTDLPIVLPHQQGLDLTVTPEQEVEAMEEVEELRKRLDGQRKLNRLLTRAIRTSSRQLTRAENRFSRVSSLSLPLSDSPDSSSLDKLHSLPPKFLQMYRTLSSLPPLDSIPSAISTSTNTTEAGKRQWETSHTGYVNWALGRLVARTAGEGGPTADGEGGGAATAAVDRLDRTATSIGSGDDLRRALEVFGDVNQVLLQVEQREQRERQQQQQPSSSLGRDNHQSHDDEGEDDRMEE</sequence>
<gene>
    <name evidence="12" type="ORF">CVT25_013684</name>
</gene>
<dbReference type="GO" id="GO:0000070">
    <property type="term" value="P:mitotic sister chromatid segregation"/>
    <property type="evidence" value="ECO:0007669"/>
    <property type="project" value="TreeGrafter"/>
</dbReference>
<comment type="subcellular location">
    <subcellularLocation>
        <location evidence="1">Chromosome</location>
        <location evidence="1">Centromere</location>
        <location evidence="1">Kinetochore</location>
    </subcellularLocation>
</comment>
<feature type="coiled-coil region" evidence="10">
    <location>
        <begin position="156"/>
        <end position="183"/>
    </location>
</feature>
<evidence type="ECO:0000256" key="3">
    <source>
        <dbReference type="ARBA" id="ARBA00022454"/>
    </source>
</evidence>
<evidence type="ECO:0000313" key="13">
    <source>
        <dbReference type="Proteomes" id="UP000283269"/>
    </source>
</evidence>
<evidence type="ECO:0000256" key="10">
    <source>
        <dbReference type="SAM" id="Coils"/>
    </source>
</evidence>
<keyword evidence="6" id="KW-0995">Kinetochore</keyword>
<evidence type="ECO:0000256" key="5">
    <source>
        <dbReference type="ARBA" id="ARBA00022776"/>
    </source>
</evidence>
<keyword evidence="7 10" id="KW-0175">Coiled coil</keyword>
<evidence type="ECO:0000256" key="4">
    <source>
        <dbReference type="ARBA" id="ARBA00022618"/>
    </source>
</evidence>
<name>A0A409WTF4_PSICY</name>
<protein>
    <recommendedName>
        <fullName evidence="14">Mis12 domain-containing protein</fullName>
    </recommendedName>
</protein>
<evidence type="ECO:0000256" key="11">
    <source>
        <dbReference type="SAM" id="MobiDB-lite"/>
    </source>
</evidence>
<evidence type="ECO:0000256" key="1">
    <source>
        <dbReference type="ARBA" id="ARBA00004629"/>
    </source>
</evidence>
<reference evidence="12 13" key="1">
    <citation type="journal article" date="2018" name="Evol. Lett.">
        <title>Horizontal gene cluster transfer increased hallucinogenic mushroom diversity.</title>
        <authorList>
            <person name="Reynolds H.T."/>
            <person name="Vijayakumar V."/>
            <person name="Gluck-Thaler E."/>
            <person name="Korotkin H.B."/>
            <person name="Matheny P.B."/>
            <person name="Slot J.C."/>
        </authorList>
    </citation>
    <scope>NUCLEOTIDE SEQUENCE [LARGE SCALE GENOMIC DNA]</scope>
    <source>
        <strain evidence="12 13">2631</strain>
    </source>
</reference>
<proteinExistence type="inferred from homology"/>
<dbReference type="AlphaFoldDB" id="A0A409WTF4"/>
<dbReference type="GO" id="GO:0051382">
    <property type="term" value="P:kinetochore assembly"/>
    <property type="evidence" value="ECO:0007669"/>
    <property type="project" value="TreeGrafter"/>
</dbReference>